<comment type="caution">
    <text evidence="1">The sequence shown here is derived from an EMBL/GenBank/DDBJ whole genome shotgun (WGS) entry which is preliminary data.</text>
</comment>
<dbReference type="EMBL" id="ASHM01217572">
    <property type="protein sequence ID" value="PNX67874.1"/>
    <property type="molecule type" value="Genomic_DNA"/>
</dbReference>
<dbReference type="Proteomes" id="UP000236291">
    <property type="component" value="Unassembled WGS sequence"/>
</dbReference>
<feature type="non-terminal residue" evidence="1">
    <location>
        <position position="1"/>
    </location>
</feature>
<reference evidence="1 2" key="2">
    <citation type="journal article" date="2017" name="Front. Plant Sci.">
        <title>Gene Classification and Mining of Molecular Markers Useful in Red Clover (Trifolium pratense) Breeding.</title>
        <authorList>
            <person name="Istvanek J."/>
            <person name="Dluhosova J."/>
            <person name="Dluhos P."/>
            <person name="Patkova L."/>
            <person name="Nedelnik J."/>
            <person name="Repkova J."/>
        </authorList>
    </citation>
    <scope>NUCLEOTIDE SEQUENCE [LARGE SCALE GENOMIC DNA]</scope>
    <source>
        <strain evidence="2">cv. Tatra</strain>
        <tissue evidence="1">Young leaves</tissue>
    </source>
</reference>
<protein>
    <submittedName>
        <fullName evidence="1">Uncharacterized protein</fullName>
    </submittedName>
</protein>
<evidence type="ECO:0000313" key="1">
    <source>
        <dbReference type="EMBL" id="PNX67874.1"/>
    </source>
</evidence>
<sequence>VILWCGSLRLAEPSLSEQFADVRYCSLRVNIALVVFDDARYPSLSEQYWTATFC</sequence>
<organism evidence="1 2">
    <name type="scientific">Trifolium pratense</name>
    <name type="common">Red clover</name>
    <dbReference type="NCBI Taxonomy" id="57577"/>
    <lineage>
        <taxon>Eukaryota</taxon>
        <taxon>Viridiplantae</taxon>
        <taxon>Streptophyta</taxon>
        <taxon>Embryophyta</taxon>
        <taxon>Tracheophyta</taxon>
        <taxon>Spermatophyta</taxon>
        <taxon>Magnoliopsida</taxon>
        <taxon>eudicotyledons</taxon>
        <taxon>Gunneridae</taxon>
        <taxon>Pentapetalae</taxon>
        <taxon>rosids</taxon>
        <taxon>fabids</taxon>
        <taxon>Fabales</taxon>
        <taxon>Fabaceae</taxon>
        <taxon>Papilionoideae</taxon>
        <taxon>50 kb inversion clade</taxon>
        <taxon>NPAAA clade</taxon>
        <taxon>Hologalegina</taxon>
        <taxon>IRL clade</taxon>
        <taxon>Trifolieae</taxon>
        <taxon>Trifolium</taxon>
    </lineage>
</organism>
<accession>A0A2K3KNJ7</accession>
<name>A0A2K3KNJ7_TRIPR</name>
<reference evidence="1 2" key="1">
    <citation type="journal article" date="2014" name="Am. J. Bot.">
        <title>Genome assembly and annotation for red clover (Trifolium pratense; Fabaceae).</title>
        <authorList>
            <person name="Istvanek J."/>
            <person name="Jaros M."/>
            <person name="Krenek A."/>
            <person name="Repkova J."/>
        </authorList>
    </citation>
    <scope>NUCLEOTIDE SEQUENCE [LARGE SCALE GENOMIC DNA]</scope>
    <source>
        <strain evidence="2">cv. Tatra</strain>
        <tissue evidence="1">Young leaves</tissue>
    </source>
</reference>
<gene>
    <name evidence="1" type="ORF">L195_g063719</name>
</gene>
<proteinExistence type="predicted"/>
<dbReference type="AlphaFoldDB" id="A0A2K3KNJ7"/>
<evidence type="ECO:0000313" key="2">
    <source>
        <dbReference type="Proteomes" id="UP000236291"/>
    </source>
</evidence>